<dbReference type="Proteomes" id="UP001374535">
    <property type="component" value="Chromosome 5"/>
</dbReference>
<proteinExistence type="predicted"/>
<protein>
    <submittedName>
        <fullName evidence="1">Uncharacterized protein</fullName>
    </submittedName>
</protein>
<evidence type="ECO:0000313" key="2">
    <source>
        <dbReference type="Proteomes" id="UP001374535"/>
    </source>
</evidence>
<sequence>MPYSKPLIHSSQERLPLVVTPCFLLVVLLREGNSYVEKETEMEIRNEVRANAGWWGQEGTAAIARAIFANGGWWVLGFGQLSEAMDPEGTYVSHCLCLSKSLSWKFLHWFLIIVFVYSSYHLGWSNGEWLTGSTGSVTVDGYGVLGVHMVGGGLVLVTVDGNLEVHVSAIVFLYARAIIDRWDIMMIIMMIELGMQTVGGGQLRKQWMGNLEMKCVQGVQMVGGGQVSVTVDRNLVGRCFGLHVSATLFVYARAMIDCWCANGGVVGTTVDGVLTMLVEWEILEVIEPWCLPEHEQHLIVEPYDDLAYYGFLNQYFATLDDDQGYYGGCFSISILVPEFFYSSYGLGSFIFPNFLNGWGLGVSVATQIDYCFSEFMGFTRKLRNEMCAGCANGGWFAGLVTWMEIREVHVSAMVFVYARAIIDCGIIMMMI</sequence>
<dbReference type="AlphaFoldDB" id="A0AAQ3NJP8"/>
<dbReference type="EMBL" id="CP144696">
    <property type="protein sequence ID" value="WVZ11045.1"/>
    <property type="molecule type" value="Genomic_DNA"/>
</dbReference>
<organism evidence="1 2">
    <name type="scientific">Vigna mungo</name>
    <name type="common">Black gram</name>
    <name type="synonym">Phaseolus mungo</name>
    <dbReference type="NCBI Taxonomy" id="3915"/>
    <lineage>
        <taxon>Eukaryota</taxon>
        <taxon>Viridiplantae</taxon>
        <taxon>Streptophyta</taxon>
        <taxon>Embryophyta</taxon>
        <taxon>Tracheophyta</taxon>
        <taxon>Spermatophyta</taxon>
        <taxon>Magnoliopsida</taxon>
        <taxon>eudicotyledons</taxon>
        <taxon>Gunneridae</taxon>
        <taxon>Pentapetalae</taxon>
        <taxon>rosids</taxon>
        <taxon>fabids</taxon>
        <taxon>Fabales</taxon>
        <taxon>Fabaceae</taxon>
        <taxon>Papilionoideae</taxon>
        <taxon>50 kb inversion clade</taxon>
        <taxon>NPAAA clade</taxon>
        <taxon>indigoferoid/millettioid clade</taxon>
        <taxon>Phaseoleae</taxon>
        <taxon>Vigna</taxon>
    </lineage>
</organism>
<gene>
    <name evidence="1" type="ORF">V8G54_015575</name>
</gene>
<evidence type="ECO:0000313" key="1">
    <source>
        <dbReference type="EMBL" id="WVZ11045.1"/>
    </source>
</evidence>
<accession>A0AAQ3NJP8</accession>
<keyword evidence="2" id="KW-1185">Reference proteome</keyword>
<reference evidence="1 2" key="1">
    <citation type="journal article" date="2023" name="Life. Sci Alliance">
        <title>Evolutionary insights into 3D genome organization and epigenetic landscape of Vigna mungo.</title>
        <authorList>
            <person name="Junaid A."/>
            <person name="Singh B."/>
            <person name="Bhatia S."/>
        </authorList>
    </citation>
    <scope>NUCLEOTIDE SEQUENCE [LARGE SCALE GENOMIC DNA]</scope>
    <source>
        <strain evidence="1">Urdbean</strain>
    </source>
</reference>
<name>A0AAQ3NJP8_VIGMU</name>